<keyword evidence="11" id="KW-1185">Reference proteome</keyword>
<keyword evidence="2 8" id="KW-0963">Cytoplasm</keyword>
<protein>
    <recommendedName>
        <fullName evidence="8 9">Dephospho-CoA kinase</fullName>
        <ecNumber evidence="8 9">2.7.1.24</ecNumber>
    </recommendedName>
    <alternativeName>
        <fullName evidence="8">Dephosphocoenzyme A kinase</fullName>
    </alternativeName>
</protein>
<evidence type="ECO:0000256" key="6">
    <source>
        <dbReference type="ARBA" id="ARBA00022840"/>
    </source>
</evidence>
<evidence type="ECO:0000256" key="7">
    <source>
        <dbReference type="ARBA" id="ARBA00022993"/>
    </source>
</evidence>
<evidence type="ECO:0000256" key="1">
    <source>
        <dbReference type="ARBA" id="ARBA00009018"/>
    </source>
</evidence>
<proteinExistence type="inferred from homology"/>
<dbReference type="RefSeq" id="WP_121834332.1">
    <property type="nucleotide sequence ID" value="NZ_CP163513.1"/>
</dbReference>
<reference evidence="10 11" key="1">
    <citation type="submission" date="2018-10" db="EMBL/GenBank/DDBJ databases">
        <title>Streptococcus hillyeri sp. nov., isolated from equine tracheal sample.</title>
        <authorList>
            <person name="Macfadyen A.C."/>
            <person name="Waller A."/>
            <person name="Paterson G.K."/>
        </authorList>
    </citation>
    <scope>NUCLEOTIDE SEQUENCE [LARGE SCALE GENOMIC DNA]</scope>
    <source>
        <strain evidence="10 11">28462</strain>
    </source>
</reference>
<dbReference type="NCBIfam" id="TIGR00152">
    <property type="entry name" value="dephospho-CoA kinase"/>
    <property type="match status" value="1"/>
</dbReference>
<dbReference type="PROSITE" id="PS51219">
    <property type="entry name" value="DPCK"/>
    <property type="match status" value="1"/>
</dbReference>
<dbReference type="UniPathway" id="UPA00241">
    <property type="reaction ID" value="UER00356"/>
</dbReference>
<comment type="catalytic activity">
    <reaction evidence="8">
        <text>3'-dephospho-CoA + ATP = ADP + CoA + H(+)</text>
        <dbReference type="Rhea" id="RHEA:18245"/>
        <dbReference type="ChEBI" id="CHEBI:15378"/>
        <dbReference type="ChEBI" id="CHEBI:30616"/>
        <dbReference type="ChEBI" id="CHEBI:57287"/>
        <dbReference type="ChEBI" id="CHEBI:57328"/>
        <dbReference type="ChEBI" id="CHEBI:456216"/>
        <dbReference type="EC" id="2.7.1.24"/>
    </reaction>
</comment>
<dbReference type="FunFam" id="3.40.50.300:FF:000991">
    <property type="entry name" value="Dephospho-CoA kinase"/>
    <property type="match status" value="1"/>
</dbReference>
<evidence type="ECO:0000313" key="10">
    <source>
        <dbReference type="EMBL" id="RLY05203.1"/>
    </source>
</evidence>
<dbReference type="CDD" id="cd02022">
    <property type="entry name" value="DPCK"/>
    <property type="match status" value="1"/>
</dbReference>
<dbReference type="PANTHER" id="PTHR10695:SF46">
    <property type="entry name" value="BIFUNCTIONAL COENZYME A SYNTHASE-RELATED"/>
    <property type="match status" value="1"/>
</dbReference>
<comment type="function">
    <text evidence="8">Catalyzes the phosphorylation of the 3'-hydroxyl group of dephosphocoenzyme A to form coenzyme A.</text>
</comment>
<dbReference type="InterPro" id="IPR027417">
    <property type="entry name" value="P-loop_NTPase"/>
</dbReference>
<dbReference type="Pfam" id="PF01121">
    <property type="entry name" value="CoaE"/>
    <property type="match status" value="1"/>
</dbReference>
<evidence type="ECO:0000256" key="5">
    <source>
        <dbReference type="ARBA" id="ARBA00022777"/>
    </source>
</evidence>
<dbReference type="GO" id="GO:0004140">
    <property type="term" value="F:dephospho-CoA kinase activity"/>
    <property type="evidence" value="ECO:0007669"/>
    <property type="project" value="UniProtKB-UniRule"/>
</dbReference>
<evidence type="ECO:0000313" key="11">
    <source>
        <dbReference type="Proteomes" id="UP000279194"/>
    </source>
</evidence>
<evidence type="ECO:0000256" key="9">
    <source>
        <dbReference type="NCBIfam" id="TIGR00152"/>
    </source>
</evidence>
<dbReference type="HAMAP" id="MF_00376">
    <property type="entry name" value="Dephospho_CoA_kinase"/>
    <property type="match status" value="1"/>
</dbReference>
<name>A0A3L9DZ03_9STRE</name>
<comment type="similarity">
    <text evidence="1 8">Belongs to the CoaE family.</text>
</comment>
<evidence type="ECO:0000256" key="3">
    <source>
        <dbReference type="ARBA" id="ARBA00022679"/>
    </source>
</evidence>
<sequence>MKKVIGLTGGIASGKSTVSAYLREKGYAVVDADQVVRDLQQKGGALYQVLLEWLGEGILQADGELNRSEIGKRLFASKEMLAASAERQNPIIRQALWEQKEALLATEAVVILDIPLLFEQGYESWCDEVWLVWVDEQTQLTRLMVRNGYTEAEAKQRIAAQMPLADKKEKASHWIDNNGKLAETFAQVDALLR</sequence>
<evidence type="ECO:0000256" key="8">
    <source>
        <dbReference type="HAMAP-Rule" id="MF_00376"/>
    </source>
</evidence>
<keyword evidence="4 8" id="KW-0547">Nucleotide-binding</keyword>
<dbReference type="GO" id="GO:0005737">
    <property type="term" value="C:cytoplasm"/>
    <property type="evidence" value="ECO:0007669"/>
    <property type="project" value="UniProtKB-SubCell"/>
</dbReference>
<comment type="caution">
    <text evidence="10">The sequence shown here is derived from an EMBL/GenBank/DDBJ whole genome shotgun (WGS) entry which is preliminary data.</text>
</comment>
<dbReference type="PANTHER" id="PTHR10695">
    <property type="entry name" value="DEPHOSPHO-COA KINASE-RELATED"/>
    <property type="match status" value="1"/>
</dbReference>
<accession>A0A3L9DZ03</accession>
<comment type="subcellular location">
    <subcellularLocation>
        <location evidence="8">Cytoplasm</location>
    </subcellularLocation>
</comment>
<dbReference type="EC" id="2.7.1.24" evidence="8 9"/>
<dbReference type="Gene3D" id="3.40.50.300">
    <property type="entry name" value="P-loop containing nucleotide triphosphate hydrolases"/>
    <property type="match status" value="1"/>
</dbReference>
<dbReference type="EMBL" id="RCVM01000001">
    <property type="protein sequence ID" value="RLY05203.1"/>
    <property type="molecule type" value="Genomic_DNA"/>
</dbReference>
<keyword evidence="7 8" id="KW-0173">Coenzyme A biosynthesis</keyword>
<organism evidence="10 11">
    <name type="scientific">Streptococcus hillyeri</name>
    <dbReference type="NCBI Taxonomy" id="2282420"/>
    <lineage>
        <taxon>Bacteria</taxon>
        <taxon>Bacillati</taxon>
        <taxon>Bacillota</taxon>
        <taxon>Bacilli</taxon>
        <taxon>Lactobacillales</taxon>
        <taxon>Streptococcaceae</taxon>
        <taxon>Streptococcus</taxon>
    </lineage>
</organism>
<dbReference type="InterPro" id="IPR001977">
    <property type="entry name" value="Depp_CoAkinase"/>
</dbReference>
<dbReference type="OrthoDB" id="9812943at2"/>
<feature type="binding site" evidence="8">
    <location>
        <begin position="12"/>
        <end position="17"/>
    </location>
    <ligand>
        <name>ATP</name>
        <dbReference type="ChEBI" id="CHEBI:30616"/>
    </ligand>
</feature>
<dbReference type="GO" id="GO:0005524">
    <property type="term" value="F:ATP binding"/>
    <property type="evidence" value="ECO:0007669"/>
    <property type="project" value="UniProtKB-UniRule"/>
</dbReference>
<dbReference type="AlphaFoldDB" id="A0A3L9DZ03"/>
<evidence type="ECO:0000256" key="2">
    <source>
        <dbReference type="ARBA" id="ARBA00022490"/>
    </source>
</evidence>
<dbReference type="SUPFAM" id="SSF52540">
    <property type="entry name" value="P-loop containing nucleoside triphosphate hydrolases"/>
    <property type="match status" value="1"/>
</dbReference>
<dbReference type="Proteomes" id="UP000279194">
    <property type="component" value="Unassembled WGS sequence"/>
</dbReference>
<gene>
    <name evidence="8" type="primary">coaE</name>
    <name evidence="10" type="ORF">EAF07_00440</name>
</gene>
<comment type="pathway">
    <text evidence="8">Cofactor biosynthesis; coenzyme A biosynthesis; CoA from (R)-pantothenate: step 5/5.</text>
</comment>
<dbReference type="GO" id="GO:0015937">
    <property type="term" value="P:coenzyme A biosynthetic process"/>
    <property type="evidence" value="ECO:0007669"/>
    <property type="project" value="UniProtKB-UniRule"/>
</dbReference>
<keyword evidence="6 8" id="KW-0067">ATP-binding</keyword>
<evidence type="ECO:0000256" key="4">
    <source>
        <dbReference type="ARBA" id="ARBA00022741"/>
    </source>
</evidence>
<keyword evidence="3 8" id="KW-0808">Transferase</keyword>
<keyword evidence="5 8" id="KW-0418">Kinase</keyword>